<keyword evidence="10" id="KW-0407">Ion channel</keyword>
<feature type="transmembrane region" description="Helical" evidence="12">
    <location>
        <begin position="6"/>
        <end position="28"/>
    </location>
</feature>
<reference evidence="14" key="1">
    <citation type="submission" date="2023-03" db="EMBL/GenBank/DDBJ databases">
        <authorList>
            <person name="Julca I."/>
        </authorList>
    </citation>
    <scope>NUCLEOTIDE SEQUENCE</scope>
</reference>
<dbReference type="InterPro" id="IPR001320">
    <property type="entry name" value="Iontro_rcpt_C"/>
</dbReference>
<feature type="compositionally biased region" description="Polar residues" evidence="11">
    <location>
        <begin position="586"/>
        <end position="601"/>
    </location>
</feature>
<dbReference type="PANTHER" id="PTHR18966">
    <property type="entry name" value="IONOTROPIC GLUTAMATE RECEPTOR"/>
    <property type="match status" value="1"/>
</dbReference>
<evidence type="ECO:0000256" key="5">
    <source>
        <dbReference type="ARBA" id="ARBA00023065"/>
    </source>
</evidence>
<feature type="domain" description="Ionotropic glutamate receptor C-terminal" evidence="13">
    <location>
        <begin position="128"/>
        <end position="464"/>
    </location>
</feature>
<gene>
    <name evidence="14" type="ORF">OLC1_LOCUS8852</name>
</gene>
<evidence type="ECO:0000256" key="7">
    <source>
        <dbReference type="ARBA" id="ARBA00023170"/>
    </source>
</evidence>
<evidence type="ECO:0000256" key="6">
    <source>
        <dbReference type="ARBA" id="ARBA00023136"/>
    </source>
</evidence>
<feature type="transmembrane region" description="Helical" evidence="12">
    <location>
        <begin position="307"/>
        <end position="323"/>
    </location>
</feature>
<dbReference type="Pfam" id="PF10613">
    <property type="entry name" value="Lig_chan-Glu_bd"/>
    <property type="match status" value="1"/>
</dbReference>
<keyword evidence="4 12" id="KW-1133">Transmembrane helix</keyword>
<feature type="region of interest" description="Disordered" evidence="11">
    <location>
        <begin position="537"/>
        <end position="603"/>
    </location>
</feature>
<organism evidence="14 15">
    <name type="scientific">Oldenlandia corymbosa var. corymbosa</name>
    <dbReference type="NCBI Taxonomy" id="529605"/>
    <lineage>
        <taxon>Eukaryota</taxon>
        <taxon>Viridiplantae</taxon>
        <taxon>Streptophyta</taxon>
        <taxon>Embryophyta</taxon>
        <taxon>Tracheophyta</taxon>
        <taxon>Spermatophyta</taxon>
        <taxon>Magnoliopsida</taxon>
        <taxon>eudicotyledons</taxon>
        <taxon>Gunneridae</taxon>
        <taxon>Pentapetalae</taxon>
        <taxon>asterids</taxon>
        <taxon>lamiids</taxon>
        <taxon>Gentianales</taxon>
        <taxon>Rubiaceae</taxon>
        <taxon>Rubioideae</taxon>
        <taxon>Spermacoceae</taxon>
        <taxon>Hedyotis-Oldenlandia complex</taxon>
        <taxon>Oldenlandia</taxon>
    </lineage>
</organism>
<feature type="domain" description="Ionotropic glutamate receptor C-terminal" evidence="13">
    <location>
        <begin position="896"/>
        <end position="1234"/>
    </location>
</feature>
<accession>A0AAV1CTM0</accession>
<feature type="compositionally biased region" description="Basic and acidic residues" evidence="11">
    <location>
        <begin position="542"/>
        <end position="552"/>
    </location>
</feature>
<name>A0AAV1CTM0_OLDCO</name>
<evidence type="ECO:0000313" key="14">
    <source>
        <dbReference type="EMBL" id="CAI9098701.1"/>
    </source>
</evidence>
<dbReference type="Pfam" id="PF01094">
    <property type="entry name" value="ANF_receptor"/>
    <property type="match status" value="2"/>
</dbReference>
<feature type="transmembrane region" description="Helical" evidence="12">
    <location>
        <begin position="1252"/>
        <end position="1272"/>
    </location>
</feature>
<dbReference type="GO" id="GO:0016020">
    <property type="term" value="C:membrane"/>
    <property type="evidence" value="ECO:0007669"/>
    <property type="project" value="UniProtKB-SubCell"/>
</dbReference>
<evidence type="ECO:0000256" key="10">
    <source>
        <dbReference type="ARBA" id="ARBA00023303"/>
    </source>
</evidence>
<feature type="compositionally biased region" description="Polar residues" evidence="11">
    <location>
        <begin position="1308"/>
        <end position="1340"/>
    </location>
</feature>
<feature type="transmembrane region" description="Helical" evidence="12">
    <location>
        <begin position="1022"/>
        <end position="1042"/>
    </location>
</feature>
<dbReference type="SUPFAM" id="SSF53822">
    <property type="entry name" value="Periplasmic binding protein-like I"/>
    <property type="match status" value="2"/>
</dbReference>
<dbReference type="Gene3D" id="1.10.287.70">
    <property type="match status" value="2"/>
</dbReference>
<dbReference type="InterPro" id="IPR001828">
    <property type="entry name" value="ANF_lig-bd_rcpt"/>
</dbReference>
<dbReference type="InterPro" id="IPR019594">
    <property type="entry name" value="Glu/Gly-bd"/>
</dbReference>
<evidence type="ECO:0000256" key="2">
    <source>
        <dbReference type="ARBA" id="ARBA00022448"/>
    </source>
</evidence>
<keyword evidence="6 12" id="KW-0472">Membrane</keyword>
<feature type="transmembrane region" description="Helical" evidence="12">
    <location>
        <begin position="1077"/>
        <end position="1093"/>
    </location>
</feature>
<sequence length="1383" mass="153927">MENYRFTVFPAKSFSVFLVYSVSVLLFWDVGAAATGHGTNTPVHIGLILDSASPFGAMVDVSISMALQDFYTAHPDFQTRLILHRRDAQQELDVASAAIELMKNEEVHSLLGPQMFTQDKFIAELGGKVHVPVISFSGRSQSVSYEQTPYFVRTTPDDSNQARALVSICKGFDWLGAVILGLSNGSYNDLLYAIPNKTFDMVVGDATILADRAKYVDFTLPYSETGTVMVVRNRKDRDIWIFVKPFRWDLWLLIFGTCLCIGIVLQILEHSSKNGSDSIGPKKDKLGLSFPIASLAFPERDSITNKWSSFVMVVWLLMAFILMQSYTANLSAMFTVDQLDYRFSNDDYIGVQEGSFVRDFLINHLDIDKSRIREYGTIEDYHDAMTKGSKNGGIDAIFDEIPYMNLFLDQYGSEYKTVGPTYKTDGFGFAFPQGSPLVVHFSRAILAVTEGVNLSAIQQKNFGPAYSPSGDQSNSISSQSPKLTVYDFGGLFIIIGSALLFALFCSETPWGRRLTDKVATINQKSFSFPWVQGNVPRIHSSVHPDDSNRDSSGDIEEVQGSDHTNHEPGQEDLDISARNGHVNAPDQGNHSNEIQLSELGNTDTTERQTVTTVHANEAVWPSSHAFIDIGVVLDTDSPMGSMLNSSLYMALSGFYSVHANYKTRLCLHTKNAKTEMEVASAVMDLLKNLKVHGVLGPEWLNEATFVAELGEKAHVPVISFTAKSRAFSRLQNHYFARTALDDIHQVKDLAAICQEFKWQEVVVFYEDTEYGNLFLSKLDIYGLWAYDTVWALAMAAEKMLNLSVSKIGPRLLTELLRTNFIGLSGKFQLVDGQLQPTAFEIFNVIESGDRIVGYWTPSCGLSKSLSPNSSKELKAIMWPGETLVPPKAFPVPVTRKLKVGVPKKPGFEEFINVQFDPLTKQFNVSGFSIDVFHETRKLLPFKLDFEFVPFVNATGQSNGSYTDLLHKIVDQTYDFVVGDIAILVNRSKSVNFTLPYTESGVVMVLKNKKTIDMWTFLKPLRWDLWLTIVLICIFIGVVLGILERQNHDNQSQQLRLFFWLPIAVLAFPERNMVANKWSRFVLVVWLFVAYILMQSYTAKLSSIFTVDQLNFAFSTDFNVGYQSGSFVRDFLINELNLTESKLKNYTTIQEYHDAMSLGSKKGGIDAIYAEIPYVKLILNRYGSQYRIVGPTHKTDGFGFAFPMGSPLVSYFSRAILTVTQSSVMAGIEQKNFGPGYPTDLDSINQENPSLTAYNFGGLFIIVISATMLAVFFSKTSVGQNITSTVSNSGHKWSNLHMFGGGKAKEHSSQSSDEATDNNGENGSNELPGTGENPETVNNNVDIPAGQSEDDSAESNRRPMSVARSETSEIQMAQTHNRNQSGGA</sequence>
<protein>
    <submittedName>
        <fullName evidence="14">OLC1v1035392C1</fullName>
    </submittedName>
</protein>
<evidence type="ECO:0000256" key="4">
    <source>
        <dbReference type="ARBA" id="ARBA00022989"/>
    </source>
</evidence>
<dbReference type="Pfam" id="PF00060">
    <property type="entry name" value="Lig_chan"/>
    <property type="match status" value="2"/>
</dbReference>
<keyword evidence="9" id="KW-1071">Ligand-gated ion channel</keyword>
<feature type="transmembrane region" description="Helical" evidence="12">
    <location>
        <begin position="483"/>
        <end position="504"/>
    </location>
</feature>
<keyword evidence="15" id="KW-1185">Reference proteome</keyword>
<dbReference type="InterPro" id="IPR028082">
    <property type="entry name" value="Peripla_BP_I"/>
</dbReference>
<feature type="compositionally biased region" description="Polar residues" evidence="11">
    <location>
        <begin position="1363"/>
        <end position="1383"/>
    </location>
</feature>
<feature type="transmembrane region" description="Helical" evidence="12">
    <location>
        <begin position="250"/>
        <end position="268"/>
    </location>
</feature>
<dbReference type="InterPro" id="IPR015683">
    <property type="entry name" value="Ionotropic_Glu_rcpt"/>
</dbReference>
<keyword evidence="2" id="KW-0813">Transport</keyword>
<keyword evidence="7" id="KW-0675">Receptor</keyword>
<dbReference type="SUPFAM" id="SSF53850">
    <property type="entry name" value="Periplasmic binding protein-like II"/>
    <property type="match status" value="2"/>
</dbReference>
<evidence type="ECO:0000256" key="9">
    <source>
        <dbReference type="ARBA" id="ARBA00023286"/>
    </source>
</evidence>
<keyword evidence="8" id="KW-0325">Glycoprotein</keyword>
<evidence type="ECO:0000256" key="3">
    <source>
        <dbReference type="ARBA" id="ARBA00022692"/>
    </source>
</evidence>
<proteinExistence type="predicted"/>
<dbReference type="FunFam" id="3.40.190.10:FF:000103">
    <property type="entry name" value="Glutamate receptor"/>
    <property type="match status" value="1"/>
</dbReference>
<evidence type="ECO:0000259" key="13">
    <source>
        <dbReference type="SMART" id="SM00079"/>
    </source>
</evidence>
<feature type="region of interest" description="Disordered" evidence="11">
    <location>
        <begin position="1296"/>
        <end position="1383"/>
    </location>
</feature>
<dbReference type="CDD" id="cd13686">
    <property type="entry name" value="GluR_Plant"/>
    <property type="match status" value="1"/>
</dbReference>
<evidence type="ECO:0000256" key="8">
    <source>
        <dbReference type="ARBA" id="ARBA00023180"/>
    </source>
</evidence>
<evidence type="ECO:0000256" key="1">
    <source>
        <dbReference type="ARBA" id="ARBA00004141"/>
    </source>
</evidence>
<evidence type="ECO:0000256" key="11">
    <source>
        <dbReference type="SAM" id="MobiDB-lite"/>
    </source>
</evidence>
<dbReference type="Proteomes" id="UP001161247">
    <property type="component" value="Chromosome 3"/>
</dbReference>
<comment type="subcellular location">
    <subcellularLocation>
        <location evidence="1">Membrane</location>
        <topology evidence="1">Multi-pass membrane protein</topology>
    </subcellularLocation>
</comment>
<dbReference type="Gene3D" id="3.40.190.10">
    <property type="entry name" value="Periplasmic binding protein-like II"/>
    <property type="match status" value="2"/>
</dbReference>
<dbReference type="SMART" id="SM00079">
    <property type="entry name" value="PBPe"/>
    <property type="match status" value="2"/>
</dbReference>
<evidence type="ECO:0000313" key="15">
    <source>
        <dbReference type="Proteomes" id="UP001161247"/>
    </source>
</evidence>
<dbReference type="Gene3D" id="3.40.50.2300">
    <property type="match status" value="2"/>
</dbReference>
<dbReference type="EMBL" id="OX459120">
    <property type="protein sequence ID" value="CAI9098701.1"/>
    <property type="molecule type" value="Genomic_DNA"/>
</dbReference>
<evidence type="ECO:0000256" key="12">
    <source>
        <dbReference type="SAM" id="Phobius"/>
    </source>
</evidence>
<keyword evidence="5" id="KW-0406">Ion transport</keyword>
<dbReference type="GO" id="GO:0015276">
    <property type="term" value="F:ligand-gated monoatomic ion channel activity"/>
    <property type="evidence" value="ECO:0007669"/>
    <property type="project" value="InterPro"/>
</dbReference>
<keyword evidence="3 12" id="KW-0812">Transmembrane</keyword>